<dbReference type="InterPro" id="IPR007627">
    <property type="entry name" value="RNA_pol_sigma70_r2"/>
</dbReference>
<dbReference type="GO" id="GO:0016987">
    <property type="term" value="F:sigma factor activity"/>
    <property type="evidence" value="ECO:0007669"/>
    <property type="project" value="UniProtKB-KW"/>
</dbReference>
<dbReference type="InterPro" id="IPR013324">
    <property type="entry name" value="RNA_pol_sigma_r3/r4-like"/>
</dbReference>
<organism evidence="7 8">
    <name type="scientific">Phaeocystidibacter marisrubri</name>
    <dbReference type="NCBI Taxonomy" id="1577780"/>
    <lineage>
        <taxon>Bacteria</taxon>
        <taxon>Pseudomonadati</taxon>
        <taxon>Bacteroidota</taxon>
        <taxon>Flavobacteriia</taxon>
        <taxon>Flavobacteriales</taxon>
        <taxon>Phaeocystidibacteraceae</taxon>
        <taxon>Phaeocystidibacter</taxon>
    </lineage>
</organism>
<evidence type="ECO:0000259" key="5">
    <source>
        <dbReference type="Pfam" id="PF04542"/>
    </source>
</evidence>
<dbReference type="Proteomes" id="UP000484164">
    <property type="component" value="Unassembled WGS sequence"/>
</dbReference>
<sequence>MKLFRLNSTTTEDLLARCREHDKKAQHELYNRFAAKMLGVCIRYVKRKDEAEEVLMNGFMKVFNKIEDFNEEGSFEGWIRKIMVNESLNHLRYKKNLFVENEEEDWVEPQHAPVESKETTHALLQLIEELPLGYRTVFNLHAIEGYGHREIAEMLNIDENTSRSQLSRARKQLQERVTESQYLYKP</sequence>
<dbReference type="Gene3D" id="1.10.1740.10">
    <property type="match status" value="1"/>
</dbReference>
<dbReference type="EMBL" id="WBVQ01000003">
    <property type="protein sequence ID" value="KAB2815113.1"/>
    <property type="molecule type" value="Genomic_DNA"/>
</dbReference>
<reference evidence="7 8" key="1">
    <citation type="submission" date="2019-10" db="EMBL/GenBank/DDBJ databases">
        <title>Genome sequence of Phaeocystidibacter marisrubri JCM30614 (type strain).</title>
        <authorList>
            <person name="Bowman J.P."/>
        </authorList>
    </citation>
    <scope>NUCLEOTIDE SEQUENCE [LARGE SCALE GENOMIC DNA]</scope>
    <source>
        <strain evidence="7 8">JCM 30614</strain>
    </source>
</reference>
<keyword evidence="4" id="KW-0804">Transcription</keyword>
<keyword evidence="8" id="KW-1185">Reference proteome</keyword>
<dbReference type="RefSeq" id="WP_151694151.1">
    <property type="nucleotide sequence ID" value="NZ_BMGX01000001.1"/>
</dbReference>
<keyword evidence="3" id="KW-0731">Sigma factor</keyword>
<dbReference type="AlphaFoldDB" id="A0A6L3ZD09"/>
<protein>
    <submittedName>
        <fullName evidence="7">Sigma-70 family RNA polymerase sigma factor</fullName>
    </submittedName>
</protein>
<comment type="caution">
    <text evidence="7">The sequence shown here is derived from an EMBL/GenBank/DDBJ whole genome shotgun (WGS) entry which is preliminary data.</text>
</comment>
<dbReference type="InterPro" id="IPR013249">
    <property type="entry name" value="RNA_pol_sigma70_r4_t2"/>
</dbReference>
<evidence type="ECO:0000256" key="3">
    <source>
        <dbReference type="ARBA" id="ARBA00023082"/>
    </source>
</evidence>
<evidence type="ECO:0000256" key="1">
    <source>
        <dbReference type="ARBA" id="ARBA00010641"/>
    </source>
</evidence>
<gene>
    <name evidence="7" type="ORF">F8C82_13505</name>
</gene>
<dbReference type="SUPFAM" id="SSF88946">
    <property type="entry name" value="Sigma2 domain of RNA polymerase sigma factors"/>
    <property type="match status" value="1"/>
</dbReference>
<dbReference type="CDD" id="cd06171">
    <property type="entry name" value="Sigma70_r4"/>
    <property type="match status" value="1"/>
</dbReference>
<comment type="similarity">
    <text evidence="1">Belongs to the sigma-70 factor family. ECF subfamily.</text>
</comment>
<name>A0A6L3ZD09_9FLAO</name>
<dbReference type="GO" id="GO:0003677">
    <property type="term" value="F:DNA binding"/>
    <property type="evidence" value="ECO:0007669"/>
    <property type="project" value="InterPro"/>
</dbReference>
<evidence type="ECO:0000256" key="2">
    <source>
        <dbReference type="ARBA" id="ARBA00023015"/>
    </source>
</evidence>
<dbReference type="PANTHER" id="PTHR43133">
    <property type="entry name" value="RNA POLYMERASE ECF-TYPE SIGMA FACTO"/>
    <property type="match status" value="1"/>
</dbReference>
<dbReference type="SUPFAM" id="SSF88659">
    <property type="entry name" value="Sigma3 and sigma4 domains of RNA polymerase sigma factors"/>
    <property type="match status" value="1"/>
</dbReference>
<evidence type="ECO:0000256" key="4">
    <source>
        <dbReference type="ARBA" id="ARBA00023163"/>
    </source>
</evidence>
<dbReference type="Gene3D" id="1.10.10.10">
    <property type="entry name" value="Winged helix-like DNA-binding domain superfamily/Winged helix DNA-binding domain"/>
    <property type="match status" value="1"/>
</dbReference>
<dbReference type="InterPro" id="IPR014284">
    <property type="entry name" value="RNA_pol_sigma-70_dom"/>
</dbReference>
<evidence type="ECO:0000313" key="7">
    <source>
        <dbReference type="EMBL" id="KAB2815113.1"/>
    </source>
</evidence>
<dbReference type="GO" id="GO:0006352">
    <property type="term" value="P:DNA-templated transcription initiation"/>
    <property type="evidence" value="ECO:0007669"/>
    <property type="project" value="InterPro"/>
</dbReference>
<keyword evidence="2" id="KW-0805">Transcription regulation</keyword>
<dbReference type="InterPro" id="IPR036388">
    <property type="entry name" value="WH-like_DNA-bd_sf"/>
</dbReference>
<evidence type="ECO:0000259" key="6">
    <source>
        <dbReference type="Pfam" id="PF08281"/>
    </source>
</evidence>
<dbReference type="Pfam" id="PF08281">
    <property type="entry name" value="Sigma70_r4_2"/>
    <property type="match status" value="1"/>
</dbReference>
<dbReference type="InterPro" id="IPR039425">
    <property type="entry name" value="RNA_pol_sigma-70-like"/>
</dbReference>
<accession>A0A6L3ZD09</accession>
<dbReference type="NCBIfam" id="TIGR02937">
    <property type="entry name" value="sigma70-ECF"/>
    <property type="match status" value="1"/>
</dbReference>
<dbReference type="InterPro" id="IPR013325">
    <property type="entry name" value="RNA_pol_sigma_r2"/>
</dbReference>
<proteinExistence type="inferred from homology"/>
<feature type="domain" description="RNA polymerase sigma factor 70 region 4 type 2" evidence="6">
    <location>
        <begin position="122"/>
        <end position="173"/>
    </location>
</feature>
<dbReference type="OrthoDB" id="1056775at2"/>
<evidence type="ECO:0000313" key="8">
    <source>
        <dbReference type="Proteomes" id="UP000484164"/>
    </source>
</evidence>
<feature type="domain" description="RNA polymerase sigma-70 region 2" evidence="5">
    <location>
        <begin position="29"/>
        <end position="95"/>
    </location>
</feature>
<dbReference type="Pfam" id="PF04542">
    <property type="entry name" value="Sigma70_r2"/>
    <property type="match status" value="1"/>
</dbReference>
<dbReference type="PANTHER" id="PTHR43133:SF46">
    <property type="entry name" value="RNA POLYMERASE SIGMA-70 FACTOR ECF SUBFAMILY"/>
    <property type="match status" value="1"/>
</dbReference>